<sequence length="70" mass="7760">MAPPGKTTDVPLTDCCTPKAEKFRIPEILSCPPAPMKKRRVSLALNGLPRKSPTTFFTHPDIDTFFLVAF</sequence>
<dbReference type="Gramene" id="KCW90217">
    <property type="protein sequence ID" value="KCW90217"/>
    <property type="gene ID" value="EUGRSUZ_A02382"/>
</dbReference>
<dbReference type="PANTHER" id="PTHR33142:SF28">
    <property type="entry name" value="CYCLIN-DEPENDENT PROTEIN KINASE INHIBITOR SMR13"/>
    <property type="match status" value="1"/>
</dbReference>
<dbReference type="EMBL" id="KK198753">
    <property type="protein sequence ID" value="KCW90217.1"/>
    <property type="molecule type" value="Genomic_DNA"/>
</dbReference>
<organism evidence="3">
    <name type="scientific">Eucalyptus grandis</name>
    <name type="common">Flooded gum</name>
    <dbReference type="NCBI Taxonomy" id="71139"/>
    <lineage>
        <taxon>Eukaryota</taxon>
        <taxon>Viridiplantae</taxon>
        <taxon>Streptophyta</taxon>
        <taxon>Embryophyta</taxon>
        <taxon>Tracheophyta</taxon>
        <taxon>Spermatophyta</taxon>
        <taxon>Magnoliopsida</taxon>
        <taxon>eudicotyledons</taxon>
        <taxon>Gunneridae</taxon>
        <taxon>Pentapetalae</taxon>
        <taxon>rosids</taxon>
        <taxon>malvids</taxon>
        <taxon>Myrtales</taxon>
        <taxon>Myrtaceae</taxon>
        <taxon>Myrtoideae</taxon>
        <taxon>Eucalypteae</taxon>
        <taxon>Eucalyptus</taxon>
    </lineage>
</organism>
<protein>
    <submittedName>
        <fullName evidence="3">Uncharacterized protein</fullName>
    </submittedName>
</protein>
<evidence type="ECO:0000256" key="1">
    <source>
        <dbReference type="ARBA" id="ARBA00023013"/>
    </source>
</evidence>
<dbReference type="OMA" id="PTTFFTH"/>
<evidence type="ECO:0000313" key="3">
    <source>
        <dbReference type="EMBL" id="KCW90217.1"/>
    </source>
</evidence>
<dbReference type="PANTHER" id="PTHR33142">
    <property type="entry name" value="CYCLIN-DEPENDENT PROTEIN KINASE INHIBITOR SMR13"/>
    <property type="match status" value="1"/>
</dbReference>
<keyword evidence="1" id="KW-0649">Protein kinase inhibitor</keyword>
<dbReference type="GO" id="GO:0004860">
    <property type="term" value="F:protein kinase inhibitor activity"/>
    <property type="evidence" value="ECO:0007669"/>
    <property type="project" value="UniProtKB-KW"/>
</dbReference>
<dbReference type="AlphaFoldDB" id="A0A059DI24"/>
<gene>
    <name evidence="3" type="ORF">EUGRSUZ_A02382</name>
</gene>
<dbReference type="eggNOG" id="ENOG502S7SX">
    <property type="taxonomic scope" value="Eukaryota"/>
</dbReference>
<dbReference type="InterPro" id="IPR040389">
    <property type="entry name" value="SMR"/>
</dbReference>
<dbReference type="GO" id="GO:0005634">
    <property type="term" value="C:nucleus"/>
    <property type="evidence" value="ECO:0000318"/>
    <property type="project" value="GO_Central"/>
</dbReference>
<feature type="non-terminal residue" evidence="3">
    <location>
        <position position="70"/>
    </location>
</feature>
<name>A0A059DI24_EUCGR</name>
<reference evidence="3" key="1">
    <citation type="submission" date="2013-07" db="EMBL/GenBank/DDBJ databases">
        <title>The genome of Eucalyptus grandis.</title>
        <authorList>
            <person name="Schmutz J."/>
            <person name="Hayes R."/>
            <person name="Myburg A."/>
            <person name="Tuskan G."/>
            <person name="Grattapaglia D."/>
            <person name="Rokhsar D.S."/>
        </authorList>
    </citation>
    <scope>NUCLEOTIDE SEQUENCE</scope>
    <source>
        <tissue evidence="3">Leaf extractions</tissue>
    </source>
</reference>
<dbReference type="GO" id="GO:0032875">
    <property type="term" value="P:regulation of DNA endoreduplication"/>
    <property type="evidence" value="ECO:0007669"/>
    <property type="project" value="InterPro"/>
</dbReference>
<evidence type="ECO:0000256" key="2">
    <source>
        <dbReference type="ARBA" id="ARBA00023306"/>
    </source>
</evidence>
<accession>A0A059DI24</accession>
<keyword evidence="2" id="KW-0131">Cell cycle</keyword>
<proteinExistence type="predicted"/>
<dbReference type="InParanoid" id="A0A059DI24"/>